<proteinExistence type="predicted"/>
<evidence type="ECO:0000256" key="1">
    <source>
        <dbReference type="SAM" id="MobiDB-lite"/>
    </source>
</evidence>
<feature type="region of interest" description="Disordered" evidence="1">
    <location>
        <begin position="73"/>
        <end position="127"/>
    </location>
</feature>
<accession>A0AAV0BQ28</accession>
<organism evidence="2 3">
    <name type="scientific">Phakopsora pachyrhizi</name>
    <name type="common">Asian soybean rust disease fungus</name>
    <dbReference type="NCBI Taxonomy" id="170000"/>
    <lineage>
        <taxon>Eukaryota</taxon>
        <taxon>Fungi</taxon>
        <taxon>Dikarya</taxon>
        <taxon>Basidiomycota</taxon>
        <taxon>Pucciniomycotina</taxon>
        <taxon>Pucciniomycetes</taxon>
        <taxon>Pucciniales</taxon>
        <taxon>Phakopsoraceae</taxon>
        <taxon>Phakopsora</taxon>
    </lineage>
</organism>
<evidence type="ECO:0000313" key="3">
    <source>
        <dbReference type="Proteomes" id="UP001153365"/>
    </source>
</evidence>
<reference evidence="2" key="1">
    <citation type="submission" date="2022-06" db="EMBL/GenBank/DDBJ databases">
        <authorList>
            <consortium name="SYNGENTA / RWTH Aachen University"/>
        </authorList>
    </citation>
    <scope>NUCLEOTIDE SEQUENCE</scope>
</reference>
<sequence>MVRRRASAPTALVLQPSNVPLIRGAPKFILPSPPTENAIYLAIHRRLGRTSNAARVTPLKEMPRLEYPIGVYGFGTTSSRSPDSFKTRRSHSLSFLEDHPSEARSNSIDSSEYRAEFSSPSPARSED</sequence>
<comment type="caution">
    <text evidence="2">The sequence shown here is derived from an EMBL/GenBank/DDBJ whole genome shotgun (WGS) entry which is preliminary data.</text>
</comment>
<dbReference type="Proteomes" id="UP001153365">
    <property type="component" value="Unassembled WGS sequence"/>
</dbReference>
<keyword evidence="3" id="KW-1185">Reference proteome</keyword>
<evidence type="ECO:0000313" key="2">
    <source>
        <dbReference type="EMBL" id="CAH7689473.1"/>
    </source>
</evidence>
<dbReference type="EMBL" id="CALTRL010006078">
    <property type="protein sequence ID" value="CAH7689473.1"/>
    <property type="molecule type" value="Genomic_DNA"/>
</dbReference>
<protein>
    <submittedName>
        <fullName evidence="2">Expressed protein</fullName>
    </submittedName>
</protein>
<dbReference type="AlphaFoldDB" id="A0AAV0BQ28"/>
<gene>
    <name evidence="2" type="ORF">PPACK8108_LOCUS24558</name>
</gene>
<name>A0AAV0BQ28_PHAPC</name>
<feature type="compositionally biased region" description="Polar residues" evidence="1">
    <location>
        <begin position="118"/>
        <end position="127"/>
    </location>
</feature>
<feature type="compositionally biased region" description="Polar residues" evidence="1">
    <location>
        <begin position="75"/>
        <end position="84"/>
    </location>
</feature>